<sequence length="230" mass="26898">NKNKQEILDVNSYYIDKCRMMLFDINRFNPDIETKIINGSMINNNNYNLIKNNSVGITIFSPPYANCFDYCEVYKMEIWMGEFVFSYDDFWKYRSIAVRSHVNAKFDHTIKNSNNSVNVIADLISCFNVWNKNIPDMVRGYFDDMANFFIKFKEIMIPGSKCYIVVANSGYRGVIVPTDLLLAEVAEKLGMEVEKIVYARKIRASSQQMEELHNDYENLMRESVITLQVR</sequence>
<reference evidence="1" key="1">
    <citation type="journal article" date="2014" name="Front. Microbiol.">
        <title>High frequency of phylogenetically diverse reductive dehalogenase-homologous genes in deep subseafloor sedimentary metagenomes.</title>
        <authorList>
            <person name="Kawai M."/>
            <person name="Futagami T."/>
            <person name="Toyoda A."/>
            <person name="Takaki Y."/>
            <person name="Nishi S."/>
            <person name="Hori S."/>
            <person name="Arai W."/>
            <person name="Tsubouchi T."/>
            <person name="Morono Y."/>
            <person name="Uchiyama I."/>
            <person name="Ito T."/>
            <person name="Fujiyama A."/>
            <person name="Inagaki F."/>
            <person name="Takami H."/>
        </authorList>
    </citation>
    <scope>NUCLEOTIDE SEQUENCE</scope>
    <source>
        <strain evidence="1">Expedition CK06-06</strain>
    </source>
</reference>
<accession>X1SYF4</accession>
<protein>
    <recommendedName>
        <fullName evidence="2">DNA methylase N-4/N-6 domain-containing protein</fullName>
    </recommendedName>
</protein>
<dbReference type="Gene3D" id="3.40.50.150">
    <property type="entry name" value="Vaccinia Virus protein VP39"/>
    <property type="match status" value="1"/>
</dbReference>
<dbReference type="AlphaFoldDB" id="X1SYF4"/>
<evidence type="ECO:0008006" key="2">
    <source>
        <dbReference type="Google" id="ProtNLM"/>
    </source>
</evidence>
<evidence type="ECO:0000313" key="1">
    <source>
        <dbReference type="EMBL" id="GAI80370.1"/>
    </source>
</evidence>
<dbReference type="SUPFAM" id="SSF53335">
    <property type="entry name" value="S-adenosyl-L-methionine-dependent methyltransferases"/>
    <property type="match status" value="1"/>
</dbReference>
<organism evidence="1">
    <name type="scientific">marine sediment metagenome</name>
    <dbReference type="NCBI Taxonomy" id="412755"/>
    <lineage>
        <taxon>unclassified sequences</taxon>
        <taxon>metagenomes</taxon>
        <taxon>ecological metagenomes</taxon>
    </lineage>
</organism>
<dbReference type="InterPro" id="IPR029063">
    <property type="entry name" value="SAM-dependent_MTases_sf"/>
</dbReference>
<dbReference type="EMBL" id="BARW01010777">
    <property type="protein sequence ID" value="GAI80370.1"/>
    <property type="molecule type" value="Genomic_DNA"/>
</dbReference>
<proteinExistence type="predicted"/>
<feature type="non-terminal residue" evidence="1">
    <location>
        <position position="1"/>
    </location>
</feature>
<name>X1SYF4_9ZZZZ</name>
<gene>
    <name evidence="1" type="ORF">S12H4_21060</name>
</gene>
<comment type="caution">
    <text evidence="1">The sequence shown here is derived from an EMBL/GenBank/DDBJ whole genome shotgun (WGS) entry which is preliminary data.</text>
</comment>